<dbReference type="EMBL" id="BAFB01000202">
    <property type="protein sequence ID" value="GAB36191.1"/>
    <property type="molecule type" value="Genomic_DNA"/>
</dbReference>
<gene>
    <name evidence="2" type="ORF">GOOTI_202_00470</name>
</gene>
<keyword evidence="1" id="KW-0472">Membrane</keyword>
<feature type="transmembrane region" description="Helical" evidence="1">
    <location>
        <begin position="54"/>
        <end position="72"/>
    </location>
</feature>
<evidence type="ECO:0000256" key="1">
    <source>
        <dbReference type="SAM" id="Phobius"/>
    </source>
</evidence>
<sequence length="74" mass="7738">MNALLRPPSPRFAYVTLAVVITVAVSPILAALTVRAPEVGWLFESLSEAQTAPGVTPVLQAIGCIALVRIAVAR</sequence>
<keyword evidence="1" id="KW-1133">Transmembrane helix</keyword>
<evidence type="ECO:0000313" key="3">
    <source>
        <dbReference type="Proteomes" id="UP000005038"/>
    </source>
</evidence>
<evidence type="ECO:0000313" key="2">
    <source>
        <dbReference type="EMBL" id="GAB36191.1"/>
    </source>
</evidence>
<dbReference type="AlphaFoldDB" id="H5TRT3"/>
<reference evidence="2" key="1">
    <citation type="submission" date="2012-02" db="EMBL/GenBank/DDBJ databases">
        <title>Whole genome shotgun sequence of Gordonia otitidis NBRC 100426.</title>
        <authorList>
            <person name="Yoshida I."/>
            <person name="Hosoyama A."/>
            <person name="Tsuchikane K."/>
            <person name="Katsumata H."/>
            <person name="Yamazaki S."/>
            <person name="Fujita N."/>
        </authorList>
    </citation>
    <scope>NUCLEOTIDE SEQUENCE [LARGE SCALE GENOMIC DNA]</scope>
    <source>
        <strain evidence="2">NBRC 100426</strain>
    </source>
</reference>
<organism evidence="2 3">
    <name type="scientific">Gordonia otitidis (strain DSM 44809 / CCUG 52243 / JCM 12355 / NBRC 100426 / IFM 10032)</name>
    <dbReference type="NCBI Taxonomy" id="1108044"/>
    <lineage>
        <taxon>Bacteria</taxon>
        <taxon>Bacillati</taxon>
        <taxon>Actinomycetota</taxon>
        <taxon>Actinomycetes</taxon>
        <taxon>Mycobacteriales</taxon>
        <taxon>Gordoniaceae</taxon>
        <taxon>Gordonia</taxon>
    </lineage>
</organism>
<name>H5TRT3_GORO1</name>
<protein>
    <submittedName>
        <fullName evidence="2">Uncharacterized protein</fullName>
    </submittedName>
</protein>
<comment type="caution">
    <text evidence="2">The sequence shown here is derived from an EMBL/GenBank/DDBJ whole genome shotgun (WGS) entry which is preliminary data.</text>
</comment>
<proteinExistence type="predicted"/>
<accession>H5TRT3</accession>
<feature type="transmembrane region" description="Helical" evidence="1">
    <location>
        <begin position="12"/>
        <end position="34"/>
    </location>
</feature>
<keyword evidence="1" id="KW-0812">Transmembrane</keyword>
<keyword evidence="3" id="KW-1185">Reference proteome</keyword>
<dbReference type="Proteomes" id="UP000005038">
    <property type="component" value="Unassembled WGS sequence"/>
</dbReference>